<evidence type="ECO:0008006" key="3">
    <source>
        <dbReference type="Google" id="ProtNLM"/>
    </source>
</evidence>
<dbReference type="Proteomes" id="UP001530400">
    <property type="component" value="Unassembled WGS sequence"/>
</dbReference>
<proteinExistence type="predicted"/>
<name>A0ABD3NWJ1_9STRA</name>
<protein>
    <recommendedName>
        <fullName evidence="3">Transmembrane protein</fullName>
    </recommendedName>
</protein>
<keyword evidence="2" id="KW-1185">Reference proteome</keyword>
<evidence type="ECO:0000313" key="2">
    <source>
        <dbReference type="Proteomes" id="UP001530400"/>
    </source>
</evidence>
<reference evidence="1 2" key="1">
    <citation type="submission" date="2024-10" db="EMBL/GenBank/DDBJ databases">
        <title>Updated reference genomes for cyclostephanoid diatoms.</title>
        <authorList>
            <person name="Roberts W.R."/>
            <person name="Alverson A.J."/>
        </authorList>
    </citation>
    <scope>NUCLEOTIDE SEQUENCE [LARGE SCALE GENOMIC DNA]</scope>
    <source>
        <strain evidence="1 2">AJA010-31</strain>
    </source>
</reference>
<dbReference type="AlphaFoldDB" id="A0ABD3NWJ1"/>
<sequence>MISEVRGPTVCGVEHPTALSPPTSTCIIAFPSIAYCEFGRATASVGLCCRAKLSSKYFRIKCIVCPSLLFIVALCIVMKDVRDDTDCVFYLLSALARLPHSRQHHREIK</sequence>
<evidence type="ECO:0000313" key="1">
    <source>
        <dbReference type="EMBL" id="KAL3780058.1"/>
    </source>
</evidence>
<organism evidence="1 2">
    <name type="scientific">Cyclotella atomus</name>
    <dbReference type="NCBI Taxonomy" id="382360"/>
    <lineage>
        <taxon>Eukaryota</taxon>
        <taxon>Sar</taxon>
        <taxon>Stramenopiles</taxon>
        <taxon>Ochrophyta</taxon>
        <taxon>Bacillariophyta</taxon>
        <taxon>Coscinodiscophyceae</taxon>
        <taxon>Thalassiosirophycidae</taxon>
        <taxon>Stephanodiscales</taxon>
        <taxon>Stephanodiscaceae</taxon>
        <taxon>Cyclotella</taxon>
    </lineage>
</organism>
<comment type="caution">
    <text evidence="1">The sequence shown here is derived from an EMBL/GenBank/DDBJ whole genome shotgun (WGS) entry which is preliminary data.</text>
</comment>
<accession>A0ABD3NWJ1</accession>
<gene>
    <name evidence="1" type="ORF">ACHAWO_004046</name>
</gene>
<dbReference type="EMBL" id="JALLPJ020000907">
    <property type="protein sequence ID" value="KAL3780058.1"/>
    <property type="molecule type" value="Genomic_DNA"/>
</dbReference>